<dbReference type="GeneID" id="29919074"/>
<comment type="caution">
    <text evidence="1">The sequence shown here is derived from an EMBL/GenBank/DDBJ whole genome shotgun (WGS) entry which is preliminary data.</text>
</comment>
<evidence type="ECO:0000313" key="1">
    <source>
        <dbReference type="EMBL" id="ESP90820.1"/>
    </source>
</evidence>
<dbReference type="Pfam" id="PF12893">
    <property type="entry name" value="Lumazine_bd_2"/>
    <property type="match status" value="1"/>
</dbReference>
<sequence>MHYKENIAEIDKVNEVIKRYCDGLHFADVEKLRNIFCDCAVLKAPGIRRTREEWLALVSRRSVPFEQGEQYNYKVISLDIVGDQALVKLYCPLLGREYLDFLGLLKEQGQWRIVNKMYADI</sequence>
<proteinExistence type="predicted"/>
<reference evidence="1 2" key="1">
    <citation type="submission" date="2013-07" db="EMBL/GenBank/DDBJ databases">
        <title>Draft genome sequence of Pseudoalteromonas luteoviolacea 2ta16.</title>
        <authorList>
            <person name="Allen E.E."/>
            <person name="Azam F."/>
            <person name="Podell S."/>
        </authorList>
    </citation>
    <scope>NUCLEOTIDE SEQUENCE [LARGE SCALE GENOMIC DNA]</scope>
    <source>
        <strain evidence="1 2">2ta16</strain>
    </source>
</reference>
<dbReference type="SUPFAM" id="SSF54427">
    <property type="entry name" value="NTF2-like"/>
    <property type="match status" value="1"/>
</dbReference>
<dbReference type="RefSeq" id="WP_023401466.1">
    <property type="nucleotide sequence ID" value="NZ_AUSV01000133.1"/>
</dbReference>
<dbReference type="InterPro" id="IPR039437">
    <property type="entry name" value="FrzH/put_lumazine-bd"/>
</dbReference>
<accession>V4HJ50</accession>
<dbReference type="InterPro" id="IPR032710">
    <property type="entry name" value="NTF2-like_dom_sf"/>
</dbReference>
<protein>
    <recommendedName>
        <fullName evidence="3">Lumazine-binding protein</fullName>
    </recommendedName>
</protein>
<dbReference type="Proteomes" id="UP000017820">
    <property type="component" value="Unassembled WGS sequence"/>
</dbReference>
<gene>
    <name evidence="1" type="ORF">PL2TA16_01211</name>
</gene>
<name>V4HJ50_PSEL2</name>
<dbReference type="PATRIC" id="fig|1353533.3.peg.4630"/>
<dbReference type="AlphaFoldDB" id="V4HJ50"/>
<evidence type="ECO:0008006" key="3">
    <source>
        <dbReference type="Google" id="ProtNLM"/>
    </source>
</evidence>
<dbReference type="EMBL" id="AUSV01000133">
    <property type="protein sequence ID" value="ESP90820.1"/>
    <property type="molecule type" value="Genomic_DNA"/>
</dbReference>
<evidence type="ECO:0000313" key="2">
    <source>
        <dbReference type="Proteomes" id="UP000017820"/>
    </source>
</evidence>
<dbReference type="Gene3D" id="3.10.450.50">
    <property type="match status" value="1"/>
</dbReference>
<organism evidence="1 2">
    <name type="scientific">Pseudoalteromonas luteoviolacea (strain 2ta16)</name>
    <dbReference type="NCBI Taxonomy" id="1353533"/>
    <lineage>
        <taxon>Bacteria</taxon>
        <taxon>Pseudomonadati</taxon>
        <taxon>Pseudomonadota</taxon>
        <taxon>Gammaproteobacteria</taxon>
        <taxon>Alteromonadales</taxon>
        <taxon>Pseudoalteromonadaceae</taxon>
        <taxon>Pseudoalteromonas</taxon>
    </lineage>
</organism>